<comment type="caution">
    <text evidence="5">The sequence shown here is derived from an EMBL/GenBank/DDBJ whole genome shotgun (WGS) entry which is preliminary data.</text>
</comment>
<keyword evidence="6" id="KW-1185">Reference proteome</keyword>
<evidence type="ECO:0000313" key="5">
    <source>
        <dbReference type="EMBL" id="MBD1597156.1"/>
    </source>
</evidence>
<dbReference type="SMART" id="SM00382">
    <property type="entry name" value="AAA"/>
    <property type="match status" value="1"/>
</dbReference>
<gene>
    <name evidence="5" type="ORF">HAQ05_00305</name>
</gene>
<dbReference type="InterPro" id="IPR013611">
    <property type="entry name" value="Transp-assoc_OB_typ2"/>
</dbReference>
<dbReference type="Pfam" id="PF08402">
    <property type="entry name" value="TOBE_2"/>
    <property type="match status" value="1"/>
</dbReference>
<evidence type="ECO:0000256" key="1">
    <source>
        <dbReference type="ARBA" id="ARBA00022448"/>
    </source>
</evidence>
<feature type="domain" description="ABC transporter" evidence="4">
    <location>
        <begin position="6"/>
        <end position="237"/>
    </location>
</feature>
<dbReference type="InterPro" id="IPR027417">
    <property type="entry name" value="P-loop_NTPase"/>
</dbReference>
<protein>
    <submittedName>
        <fullName evidence="5">ABC transporter ATP-binding protein</fullName>
    </submittedName>
</protein>
<dbReference type="Gene3D" id="3.40.50.300">
    <property type="entry name" value="P-loop containing nucleotide triphosphate hydrolases"/>
    <property type="match status" value="1"/>
</dbReference>
<dbReference type="PROSITE" id="PS50893">
    <property type="entry name" value="ABC_TRANSPORTER_2"/>
    <property type="match status" value="1"/>
</dbReference>
<dbReference type="PANTHER" id="PTHR42781">
    <property type="entry name" value="SPERMIDINE/PUTRESCINE IMPORT ATP-BINDING PROTEIN POTA"/>
    <property type="match status" value="1"/>
</dbReference>
<dbReference type="InterPro" id="IPR008995">
    <property type="entry name" value="Mo/tungstate-bd_C_term_dom"/>
</dbReference>
<keyword evidence="3 5" id="KW-0067">ATP-binding</keyword>
<dbReference type="InterPro" id="IPR050093">
    <property type="entry name" value="ABC_SmlMolc_Importer"/>
</dbReference>
<dbReference type="SUPFAM" id="SSF52540">
    <property type="entry name" value="P-loop containing nucleoside triphosphate hydrolases"/>
    <property type="match status" value="1"/>
</dbReference>
<dbReference type="InterPro" id="IPR003593">
    <property type="entry name" value="AAA+_ATPase"/>
</dbReference>
<dbReference type="PROSITE" id="PS00211">
    <property type="entry name" value="ABC_TRANSPORTER_1"/>
    <property type="match status" value="1"/>
</dbReference>
<proteinExistence type="predicted"/>
<dbReference type="SUPFAM" id="SSF50331">
    <property type="entry name" value="MOP-like"/>
    <property type="match status" value="1"/>
</dbReference>
<evidence type="ECO:0000259" key="4">
    <source>
        <dbReference type="PROSITE" id="PS50893"/>
    </source>
</evidence>
<accession>A0ABR7YVJ8</accession>
<sequence>MPARSLSLHHVVKRYDNLQPAVDGVSLQIEPGEFVSFLGPSGSGKTTTLMMIAGFQQPTSGDIHLAGRTIDKMPAHARNIGVVFQNYALFPHMSVADNVGFPLRMRGLGKAEKHRKVGAALEMVGLGALAARKPAQLSGGQQQRVALARALVFEPDLILLDEPLGALDKNMREHMQVELKRIHRELGVTMVYVTHDQTEAMTMSDRIAVFNQGRIEQIAAPQDMYLRPATRFVASFIGDNNLISATALGAGRYSVAELGPLQACDLALADGSPVDLLLRPEMIRLAGDQPPCATLRIDSAVNYGDSVLAIGRVGATPLRVRIPGPQARDLRAGQEVPLHWHASDIHVIPAARA</sequence>
<dbReference type="RefSeq" id="WP_190416585.1">
    <property type="nucleotide sequence ID" value="NZ_JAAOCA010000001.1"/>
</dbReference>
<name>A0ABR7YVJ8_9PSED</name>
<keyword evidence="1" id="KW-0813">Transport</keyword>
<evidence type="ECO:0000256" key="3">
    <source>
        <dbReference type="ARBA" id="ARBA00022840"/>
    </source>
</evidence>
<dbReference type="Pfam" id="PF00005">
    <property type="entry name" value="ABC_tran"/>
    <property type="match status" value="1"/>
</dbReference>
<dbReference type="PANTHER" id="PTHR42781:SF4">
    <property type="entry name" value="SPERMIDINE_PUTRESCINE IMPORT ATP-BINDING PROTEIN POTA"/>
    <property type="match status" value="1"/>
</dbReference>
<evidence type="ECO:0000313" key="6">
    <source>
        <dbReference type="Proteomes" id="UP000805841"/>
    </source>
</evidence>
<dbReference type="EMBL" id="JAAOCA010000001">
    <property type="protein sequence ID" value="MBD1597156.1"/>
    <property type="molecule type" value="Genomic_DNA"/>
</dbReference>
<keyword evidence="2" id="KW-0547">Nucleotide-binding</keyword>
<organism evidence="5 6">
    <name type="scientific">Pseudomonas typographi</name>
    <dbReference type="NCBI Taxonomy" id="2715964"/>
    <lineage>
        <taxon>Bacteria</taxon>
        <taxon>Pseudomonadati</taxon>
        <taxon>Pseudomonadota</taxon>
        <taxon>Gammaproteobacteria</taxon>
        <taxon>Pseudomonadales</taxon>
        <taxon>Pseudomonadaceae</taxon>
        <taxon>Pseudomonas</taxon>
    </lineage>
</organism>
<evidence type="ECO:0000256" key="2">
    <source>
        <dbReference type="ARBA" id="ARBA00022741"/>
    </source>
</evidence>
<dbReference type="Gene3D" id="2.40.50.100">
    <property type="match status" value="1"/>
</dbReference>
<dbReference type="InterPro" id="IPR017871">
    <property type="entry name" value="ABC_transporter-like_CS"/>
</dbReference>
<dbReference type="Proteomes" id="UP000805841">
    <property type="component" value="Unassembled WGS sequence"/>
</dbReference>
<reference evidence="5 6" key="1">
    <citation type="journal article" date="2020" name="Insects">
        <title>Bacteria Belonging to Pseudomonas typographi sp. nov. from the Bark Beetle Ips typographus Have Genomic Potential to Aid in the Host Ecology.</title>
        <authorList>
            <person name="Peral-Aranega E."/>
            <person name="Saati-Santamaria Z."/>
            <person name="Kolarik M."/>
            <person name="Rivas R."/>
            <person name="Garcia-Fraile P."/>
        </authorList>
    </citation>
    <scope>NUCLEOTIDE SEQUENCE [LARGE SCALE GENOMIC DNA]</scope>
    <source>
        <strain evidence="5 6">CA3A</strain>
    </source>
</reference>
<dbReference type="InterPro" id="IPR003439">
    <property type="entry name" value="ABC_transporter-like_ATP-bd"/>
</dbReference>
<dbReference type="GO" id="GO:0005524">
    <property type="term" value="F:ATP binding"/>
    <property type="evidence" value="ECO:0007669"/>
    <property type="project" value="UniProtKB-KW"/>
</dbReference>